<dbReference type="NCBIfam" id="TIGR02983">
    <property type="entry name" value="SigE-fam_strep"/>
    <property type="match status" value="1"/>
</dbReference>
<dbReference type="Pfam" id="PF04542">
    <property type="entry name" value="Sigma70_r2"/>
    <property type="match status" value="1"/>
</dbReference>
<feature type="domain" description="RNA polymerase sigma factor 70 region 4 type 2" evidence="7">
    <location>
        <begin position="115"/>
        <end position="166"/>
    </location>
</feature>
<keyword evidence="2" id="KW-0805">Transcription regulation</keyword>
<dbReference type="InterPro" id="IPR036388">
    <property type="entry name" value="WH-like_DNA-bd_sf"/>
</dbReference>
<dbReference type="InterPro" id="IPR007627">
    <property type="entry name" value="RNA_pol_sigma70_r2"/>
</dbReference>
<dbReference type="NCBIfam" id="TIGR02937">
    <property type="entry name" value="sigma70-ECF"/>
    <property type="match status" value="1"/>
</dbReference>
<dbReference type="SUPFAM" id="SSF88659">
    <property type="entry name" value="Sigma3 and sigma4 domains of RNA polymerase sigma factors"/>
    <property type="match status" value="1"/>
</dbReference>
<evidence type="ECO:0000256" key="1">
    <source>
        <dbReference type="ARBA" id="ARBA00010641"/>
    </source>
</evidence>
<dbReference type="InterPro" id="IPR014325">
    <property type="entry name" value="RNA_pol_sigma-E_actinobac"/>
</dbReference>
<keyword evidence="4" id="KW-0238">DNA-binding</keyword>
<name>A0ABS4UD18_9ACTN</name>
<gene>
    <name evidence="8" type="ORF">JOF29_000579</name>
</gene>
<dbReference type="Gene3D" id="1.10.10.10">
    <property type="entry name" value="Winged helix-like DNA-binding domain superfamily/Winged helix DNA-binding domain"/>
    <property type="match status" value="1"/>
</dbReference>
<evidence type="ECO:0000256" key="2">
    <source>
        <dbReference type="ARBA" id="ARBA00023015"/>
    </source>
</evidence>
<dbReference type="InterPro" id="IPR013249">
    <property type="entry name" value="RNA_pol_sigma70_r4_t2"/>
</dbReference>
<evidence type="ECO:0000256" key="3">
    <source>
        <dbReference type="ARBA" id="ARBA00023082"/>
    </source>
</evidence>
<evidence type="ECO:0000259" key="6">
    <source>
        <dbReference type="Pfam" id="PF04542"/>
    </source>
</evidence>
<proteinExistence type="inferred from homology"/>
<dbReference type="InterPro" id="IPR013324">
    <property type="entry name" value="RNA_pol_sigma_r3/r4-like"/>
</dbReference>
<evidence type="ECO:0000259" key="7">
    <source>
        <dbReference type="Pfam" id="PF08281"/>
    </source>
</evidence>
<accession>A0ABS4UD18</accession>
<dbReference type="Gene3D" id="1.10.1740.10">
    <property type="match status" value="1"/>
</dbReference>
<feature type="domain" description="RNA polymerase sigma-70 region 2" evidence="6">
    <location>
        <begin position="31"/>
        <end position="93"/>
    </location>
</feature>
<dbReference type="EMBL" id="JAGINT010000001">
    <property type="protein sequence ID" value="MBP2349496.1"/>
    <property type="molecule type" value="Genomic_DNA"/>
</dbReference>
<dbReference type="Proteomes" id="UP000755585">
    <property type="component" value="Unassembled WGS sequence"/>
</dbReference>
<dbReference type="PANTHER" id="PTHR43133">
    <property type="entry name" value="RNA POLYMERASE ECF-TYPE SIGMA FACTO"/>
    <property type="match status" value="1"/>
</dbReference>
<evidence type="ECO:0000313" key="8">
    <source>
        <dbReference type="EMBL" id="MBP2349496.1"/>
    </source>
</evidence>
<dbReference type="SUPFAM" id="SSF88946">
    <property type="entry name" value="Sigma2 domain of RNA polymerase sigma factors"/>
    <property type="match status" value="1"/>
</dbReference>
<dbReference type="Pfam" id="PF08281">
    <property type="entry name" value="Sigma70_r4_2"/>
    <property type="match status" value="1"/>
</dbReference>
<dbReference type="InterPro" id="IPR014284">
    <property type="entry name" value="RNA_pol_sigma-70_dom"/>
</dbReference>
<protein>
    <submittedName>
        <fullName evidence="8">RNA polymerase sigma-70 factor (Sigma-E family)</fullName>
    </submittedName>
</protein>
<reference evidence="8 9" key="1">
    <citation type="submission" date="2021-03" db="EMBL/GenBank/DDBJ databases">
        <title>Sequencing the genomes of 1000 actinobacteria strains.</title>
        <authorList>
            <person name="Klenk H.-P."/>
        </authorList>
    </citation>
    <scope>NUCLEOTIDE SEQUENCE [LARGE SCALE GENOMIC DNA]</scope>
    <source>
        <strain evidence="8 9">DSM 18824</strain>
    </source>
</reference>
<keyword evidence="3" id="KW-0731">Sigma factor</keyword>
<sequence length="182" mass="20228">MTIDDGVVVTTGVTAVAADERATGFDAFVAARSQALVRTAYLLTRDHALAEDLVQTALAKAWFHWARIRADNPEPYVRRILVTTYSSWWRRRWNGEIPTADLPEAPAPRAEDGLDLWDAIGRLPRRQRAVVVLRFYEDLTEAETARLMGSSVGTVKSQTAKALAKLRLDPALSTPADQETPR</sequence>
<organism evidence="8 9">
    <name type="scientific">Kribbella aluminosa</name>
    <dbReference type="NCBI Taxonomy" id="416017"/>
    <lineage>
        <taxon>Bacteria</taxon>
        <taxon>Bacillati</taxon>
        <taxon>Actinomycetota</taxon>
        <taxon>Actinomycetes</taxon>
        <taxon>Propionibacteriales</taxon>
        <taxon>Kribbellaceae</taxon>
        <taxon>Kribbella</taxon>
    </lineage>
</organism>
<keyword evidence="9" id="KW-1185">Reference proteome</keyword>
<evidence type="ECO:0000256" key="5">
    <source>
        <dbReference type="ARBA" id="ARBA00023163"/>
    </source>
</evidence>
<dbReference type="InterPro" id="IPR039425">
    <property type="entry name" value="RNA_pol_sigma-70-like"/>
</dbReference>
<dbReference type="CDD" id="cd06171">
    <property type="entry name" value="Sigma70_r4"/>
    <property type="match status" value="1"/>
</dbReference>
<dbReference type="InterPro" id="IPR013325">
    <property type="entry name" value="RNA_pol_sigma_r2"/>
</dbReference>
<keyword evidence="5" id="KW-0804">Transcription</keyword>
<comment type="similarity">
    <text evidence="1">Belongs to the sigma-70 factor family. ECF subfamily.</text>
</comment>
<dbReference type="PANTHER" id="PTHR43133:SF50">
    <property type="entry name" value="ECF RNA POLYMERASE SIGMA FACTOR SIGM"/>
    <property type="match status" value="1"/>
</dbReference>
<evidence type="ECO:0000313" key="9">
    <source>
        <dbReference type="Proteomes" id="UP000755585"/>
    </source>
</evidence>
<dbReference type="RefSeq" id="WP_307863119.1">
    <property type="nucleotide sequence ID" value="NZ_BAAAVU010000028.1"/>
</dbReference>
<evidence type="ECO:0000256" key="4">
    <source>
        <dbReference type="ARBA" id="ARBA00023125"/>
    </source>
</evidence>
<comment type="caution">
    <text evidence="8">The sequence shown here is derived from an EMBL/GenBank/DDBJ whole genome shotgun (WGS) entry which is preliminary data.</text>
</comment>